<organism evidence="2 3">
    <name type="scientific">Ruminiclostridium herbifermentans</name>
    <dbReference type="NCBI Taxonomy" id="2488810"/>
    <lineage>
        <taxon>Bacteria</taxon>
        <taxon>Bacillati</taxon>
        <taxon>Bacillota</taxon>
        <taxon>Clostridia</taxon>
        <taxon>Eubacteriales</taxon>
        <taxon>Oscillospiraceae</taxon>
        <taxon>Ruminiclostridium</taxon>
    </lineage>
</organism>
<feature type="transmembrane region" description="Helical" evidence="1">
    <location>
        <begin position="34"/>
        <end position="51"/>
    </location>
</feature>
<gene>
    <name evidence="2" type="ORF">EHE19_007020</name>
</gene>
<reference evidence="2 3" key="1">
    <citation type="submission" date="2020-09" db="EMBL/GenBank/DDBJ databases">
        <title>Characterization and genome sequencing of Ruminiclostridium sp. nov. MA18.</title>
        <authorList>
            <person name="Rettenmaier R."/>
            <person name="Kowollik M.-L."/>
            <person name="Liebl W."/>
            <person name="Zverlov V."/>
        </authorList>
    </citation>
    <scope>NUCLEOTIDE SEQUENCE [LARGE SCALE GENOMIC DNA]</scope>
    <source>
        <strain evidence="2 3">MA18</strain>
    </source>
</reference>
<dbReference type="RefSeq" id="WP_171003503.1">
    <property type="nucleotide sequence ID" value="NZ_CP061336.1"/>
</dbReference>
<sequence length="58" mass="6617">MNANRMMSFGSAFFTIVLICFGMLKYSAGETRVGIYYLIGGLGFFIVFISYKNKEKNR</sequence>
<accession>A0A7H1VS07</accession>
<evidence type="ECO:0000313" key="2">
    <source>
        <dbReference type="EMBL" id="QNU68169.1"/>
    </source>
</evidence>
<proteinExistence type="predicted"/>
<keyword evidence="3" id="KW-1185">Reference proteome</keyword>
<keyword evidence="1" id="KW-0472">Membrane</keyword>
<protein>
    <submittedName>
        <fullName evidence="2">Uncharacterized protein</fullName>
    </submittedName>
</protein>
<dbReference type="KEGG" id="rher:EHE19_007020"/>
<dbReference type="EMBL" id="CP061336">
    <property type="protein sequence ID" value="QNU68169.1"/>
    <property type="molecule type" value="Genomic_DNA"/>
</dbReference>
<name>A0A7H1VS07_9FIRM</name>
<feature type="transmembrane region" description="Helical" evidence="1">
    <location>
        <begin position="7"/>
        <end position="28"/>
    </location>
</feature>
<evidence type="ECO:0000256" key="1">
    <source>
        <dbReference type="SAM" id="Phobius"/>
    </source>
</evidence>
<keyword evidence="1" id="KW-1133">Transmembrane helix</keyword>
<dbReference type="AlphaFoldDB" id="A0A7H1VS07"/>
<dbReference type="Proteomes" id="UP000306409">
    <property type="component" value="Chromosome"/>
</dbReference>
<evidence type="ECO:0000313" key="3">
    <source>
        <dbReference type="Proteomes" id="UP000306409"/>
    </source>
</evidence>
<keyword evidence="1" id="KW-0812">Transmembrane</keyword>